<keyword evidence="2" id="KW-0813">Transport</keyword>
<dbReference type="GO" id="GO:0022857">
    <property type="term" value="F:transmembrane transporter activity"/>
    <property type="evidence" value="ECO:0007669"/>
    <property type="project" value="InterPro"/>
</dbReference>
<dbReference type="GO" id="GO:0005886">
    <property type="term" value="C:plasma membrane"/>
    <property type="evidence" value="ECO:0007669"/>
    <property type="project" value="UniProtKB-SubCell"/>
</dbReference>
<protein>
    <submittedName>
        <fullName evidence="8">MFS transporter, FSR family, fosmidomycin resistance protein</fullName>
    </submittedName>
</protein>
<feature type="transmembrane region" description="Helical" evidence="6">
    <location>
        <begin position="274"/>
        <end position="291"/>
    </location>
</feature>
<dbReference type="Proteomes" id="UP000189933">
    <property type="component" value="Unassembled WGS sequence"/>
</dbReference>
<evidence type="ECO:0000256" key="4">
    <source>
        <dbReference type="ARBA" id="ARBA00022989"/>
    </source>
</evidence>
<dbReference type="Pfam" id="PF07690">
    <property type="entry name" value="MFS_1"/>
    <property type="match status" value="1"/>
</dbReference>
<feature type="transmembrane region" description="Helical" evidence="6">
    <location>
        <begin position="12"/>
        <end position="33"/>
    </location>
</feature>
<feature type="transmembrane region" description="Helical" evidence="6">
    <location>
        <begin position="131"/>
        <end position="156"/>
    </location>
</feature>
<feature type="transmembrane region" description="Helical" evidence="6">
    <location>
        <begin position="204"/>
        <end position="223"/>
    </location>
</feature>
<proteinExistence type="predicted"/>
<dbReference type="Gene3D" id="1.20.1250.20">
    <property type="entry name" value="MFS general substrate transporter like domains"/>
    <property type="match status" value="2"/>
</dbReference>
<dbReference type="InterPro" id="IPR020846">
    <property type="entry name" value="MFS_dom"/>
</dbReference>
<sequence>MQRRTFQLAVLAFNHFWIDFYMNFVPPLLYLLGKERGLTLGQQSTLMLVLSMFSATLQPLLGLWADSRGKGWHLAVTGAIISLAMTAVAWVPGLPFMLLAVSLAGMANALYHPLGSVVTTQVAAYNKGSVLSAYITAGSLGYALTPVIAVPIALHYGLVSTAWLAIPGVITSLLLAISSVASVRINPQSTTSAASLLRQQWRQLPLMPLILLNLIVSLRSWIQMAFNSFAVQLMVEKGYRGEIAGLALTWFLFAGTIGTLMAGRWADRWGARRVFWFSMSAAVVFLGLTLVSNGWLLWLNLGLLGAALSASFPLTIVMAQELLPDFAGMASGMMQGLGFGLGSLGLFLTGHQAESSGLIPALTWLLAPALLALLLLFQFNRYSLQTKARQ</sequence>
<dbReference type="InterPro" id="IPR036259">
    <property type="entry name" value="MFS_trans_sf"/>
</dbReference>
<dbReference type="CDD" id="cd17478">
    <property type="entry name" value="MFS_FsR"/>
    <property type="match status" value="1"/>
</dbReference>
<dbReference type="EMBL" id="FUXM01000062">
    <property type="protein sequence ID" value="SKA28495.1"/>
    <property type="molecule type" value="Genomic_DNA"/>
</dbReference>
<name>A0A1T4SJZ9_9FIRM</name>
<dbReference type="RefSeq" id="WP_078666665.1">
    <property type="nucleotide sequence ID" value="NZ_FUXM01000062.1"/>
</dbReference>
<dbReference type="PANTHER" id="PTHR43129:SF1">
    <property type="entry name" value="FOSMIDOMYCIN RESISTANCE PROTEIN"/>
    <property type="match status" value="1"/>
</dbReference>
<evidence type="ECO:0000256" key="6">
    <source>
        <dbReference type="SAM" id="Phobius"/>
    </source>
</evidence>
<evidence type="ECO:0000256" key="2">
    <source>
        <dbReference type="ARBA" id="ARBA00022448"/>
    </source>
</evidence>
<organism evidence="8 9">
    <name type="scientific">Carboxydocella sporoproducens DSM 16521</name>
    <dbReference type="NCBI Taxonomy" id="1121270"/>
    <lineage>
        <taxon>Bacteria</taxon>
        <taxon>Bacillati</taxon>
        <taxon>Bacillota</taxon>
        <taxon>Clostridia</taxon>
        <taxon>Eubacteriales</taxon>
        <taxon>Clostridiales Family XVI. Incertae Sedis</taxon>
        <taxon>Carboxydocella</taxon>
    </lineage>
</organism>
<accession>A0A1T4SJZ9</accession>
<feature type="transmembrane region" description="Helical" evidence="6">
    <location>
        <begin position="72"/>
        <end position="91"/>
    </location>
</feature>
<evidence type="ECO:0000259" key="7">
    <source>
        <dbReference type="PROSITE" id="PS50850"/>
    </source>
</evidence>
<evidence type="ECO:0000256" key="5">
    <source>
        <dbReference type="ARBA" id="ARBA00023136"/>
    </source>
</evidence>
<dbReference type="SUPFAM" id="SSF103473">
    <property type="entry name" value="MFS general substrate transporter"/>
    <property type="match status" value="1"/>
</dbReference>
<feature type="transmembrane region" description="Helical" evidence="6">
    <location>
        <begin position="243"/>
        <end position="262"/>
    </location>
</feature>
<dbReference type="InterPro" id="IPR011701">
    <property type="entry name" value="MFS"/>
</dbReference>
<evidence type="ECO:0000313" key="8">
    <source>
        <dbReference type="EMBL" id="SKA28495.1"/>
    </source>
</evidence>
<feature type="domain" description="Major facilitator superfamily (MFS) profile" evidence="7">
    <location>
        <begin position="7"/>
        <end position="384"/>
    </location>
</feature>
<keyword evidence="5 6" id="KW-0472">Membrane</keyword>
<feature type="transmembrane region" description="Helical" evidence="6">
    <location>
        <begin position="162"/>
        <end position="183"/>
    </location>
</feature>
<evidence type="ECO:0000256" key="1">
    <source>
        <dbReference type="ARBA" id="ARBA00004651"/>
    </source>
</evidence>
<keyword evidence="9" id="KW-1185">Reference proteome</keyword>
<keyword evidence="4 6" id="KW-1133">Transmembrane helix</keyword>
<feature type="transmembrane region" description="Helical" evidence="6">
    <location>
        <begin position="297"/>
        <end position="319"/>
    </location>
</feature>
<keyword evidence="3 6" id="KW-0812">Transmembrane</keyword>
<feature type="transmembrane region" description="Helical" evidence="6">
    <location>
        <begin position="326"/>
        <end position="349"/>
    </location>
</feature>
<comment type="subcellular location">
    <subcellularLocation>
        <location evidence="1">Cell membrane</location>
        <topology evidence="1">Multi-pass membrane protein</topology>
    </subcellularLocation>
</comment>
<feature type="transmembrane region" description="Helical" evidence="6">
    <location>
        <begin position="45"/>
        <end position="65"/>
    </location>
</feature>
<evidence type="ECO:0000256" key="3">
    <source>
        <dbReference type="ARBA" id="ARBA00022692"/>
    </source>
</evidence>
<dbReference type="OrthoDB" id="9770492at2"/>
<feature type="transmembrane region" description="Helical" evidence="6">
    <location>
        <begin position="97"/>
        <end position="119"/>
    </location>
</feature>
<dbReference type="AlphaFoldDB" id="A0A1T4SJZ9"/>
<evidence type="ECO:0000313" key="9">
    <source>
        <dbReference type="Proteomes" id="UP000189933"/>
    </source>
</evidence>
<reference evidence="9" key="1">
    <citation type="submission" date="2017-02" db="EMBL/GenBank/DDBJ databases">
        <authorList>
            <person name="Varghese N."/>
            <person name="Submissions S."/>
        </authorList>
    </citation>
    <scope>NUCLEOTIDE SEQUENCE [LARGE SCALE GENOMIC DNA]</scope>
    <source>
        <strain evidence="9">DSM 16521</strain>
    </source>
</reference>
<gene>
    <name evidence="8" type="ORF">SAMN02745885_02727</name>
</gene>
<dbReference type="PANTHER" id="PTHR43129">
    <property type="entry name" value="FOSMIDOMYCIN RESISTANCE PROTEIN"/>
    <property type="match status" value="1"/>
</dbReference>
<dbReference type="PROSITE" id="PS50850">
    <property type="entry name" value="MFS"/>
    <property type="match status" value="1"/>
</dbReference>
<feature type="transmembrane region" description="Helical" evidence="6">
    <location>
        <begin position="361"/>
        <end position="379"/>
    </location>
</feature>